<dbReference type="EMBL" id="AWET01000036">
    <property type="protein sequence ID" value="ERK00680.1"/>
    <property type="molecule type" value="Genomic_DNA"/>
</dbReference>
<keyword evidence="1" id="KW-0812">Transmembrane</keyword>
<comment type="caution">
    <text evidence="2">The sequence shown here is derived from an EMBL/GenBank/DDBJ whole genome shotgun (WGS) entry which is preliminary data.</text>
</comment>
<gene>
    <name evidence="2" type="ORF">HMPREF1218_0534</name>
</gene>
<evidence type="ECO:0000313" key="2">
    <source>
        <dbReference type="EMBL" id="ERK00680.1"/>
    </source>
</evidence>
<evidence type="ECO:0000256" key="1">
    <source>
        <dbReference type="SAM" id="Phobius"/>
    </source>
</evidence>
<protein>
    <submittedName>
        <fullName evidence="2">Uncharacterized protein</fullName>
    </submittedName>
</protein>
<sequence length="176" mass="21157">MAEVFGLGLLSVAIGMLLYYNFFEPKQFNSYQLIMRGSLCAAIPFITLYLITLRKVRLEIKNEKLSFYRNNRLFYENSFRNLQKIIAKNNPSTGIRIVIFYFVDRKIELRSPVKLDLLFRNDDQLSDVFYFIIHESTFKRKRIFGRFLYLGKKIENKAIEEYWNPFYINHNFESLK</sequence>
<feature type="transmembrane region" description="Helical" evidence="1">
    <location>
        <begin position="34"/>
        <end position="51"/>
    </location>
</feature>
<evidence type="ECO:0000313" key="3">
    <source>
        <dbReference type="Proteomes" id="UP000016600"/>
    </source>
</evidence>
<dbReference type="AlphaFoldDB" id="U2MG91"/>
<accession>U2MG91</accession>
<keyword evidence="1" id="KW-1133">Transmembrane helix</keyword>
<reference evidence="2 3" key="1">
    <citation type="submission" date="2013-08" db="EMBL/GenBank/DDBJ databases">
        <authorList>
            <person name="Durkin A.S."/>
            <person name="Haft D.R."/>
            <person name="McCorrison J."/>
            <person name="Torralba M."/>
            <person name="Gillis M."/>
            <person name="Haft D.H."/>
            <person name="Methe B."/>
            <person name="Sutton G."/>
            <person name="Nelson K.E."/>
        </authorList>
    </citation>
    <scope>NUCLEOTIDE SEQUENCE [LARGE SCALE GENOMIC DNA]</scope>
    <source>
        <strain evidence="2 3">F0068</strain>
    </source>
</reference>
<name>U2MG91_9BACT</name>
<keyword evidence="1" id="KW-0472">Membrane</keyword>
<proteinExistence type="predicted"/>
<keyword evidence="3" id="KW-1185">Reference proteome</keyword>
<feature type="transmembrane region" description="Helical" evidence="1">
    <location>
        <begin position="5"/>
        <end position="22"/>
    </location>
</feature>
<dbReference type="RefSeq" id="WP_021584238.1">
    <property type="nucleotide sequence ID" value="NZ_AWET01000036.1"/>
</dbReference>
<dbReference type="Proteomes" id="UP000016600">
    <property type="component" value="Unassembled WGS sequence"/>
</dbReference>
<organism evidence="2 3">
    <name type="scientific">Hoylesella pleuritidis F0068</name>
    <dbReference type="NCBI Taxonomy" id="1081904"/>
    <lineage>
        <taxon>Bacteria</taxon>
        <taxon>Pseudomonadati</taxon>
        <taxon>Bacteroidota</taxon>
        <taxon>Bacteroidia</taxon>
        <taxon>Bacteroidales</taxon>
        <taxon>Prevotellaceae</taxon>
        <taxon>Hoylesella</taxon>
    </lineage>
</organism>